<dbReference type="GO" id="GO:0005737">
    <property type="term" value="C:cytoplasm"/>
    <property type="evidence" value="ECO:0007669"/>
    <property type="project" value="TreeGrafter"/>
</dbReference>
<evidence type="ECO:0000313" key="9">
    <source>
        <dbReference type="EMBL" id="KXG49660.1"/>
    </source>
</evidence>
<reference evidence="9 10" key="1">
    <citation type="journal article" date="2016" name="BMC Genomics">
        <title>Genome sequencing and secondary metabolism of the postharvest pathogen Penicillium griseofulvum.</title>
        <authorList>
            <person name="Banani H."/>
            <person name="Marcet-Houben M."/>
            <person name="Ballester A.R."/>
            <person name="Abbruscato P."/>
            <person name="Gonzalez-Candelas L."/>
            <person name="Gabaldon T."/>
            <person name="Spadaro D."/>
        </authorList>
    </citation>
    <scope>NUCLEOTIDE SEQUENCE [LARGE SCALE GENOMIC DNA]</scope>
    <source>
        <strain evidence="9 10">PG3</strain>
    </source>
</reference>
<dbReference type="CDD" id="cd06123">
    <property type="entry name" value="cupin_HAO"/>
    <property type="match status" value="1"/>
</dbReference>
<accession>A0A135LL78</accession>
<keyword evidence="3" id="KW-0963">Cytoplasm</keyword>
<dbReference type="Gene3D" id="2.60.120.10">
    <property type="entry name" value="Jelly Rolls"/>
    <property type="match status" value="1"/>
</dbReference>
<proteinExistence type="predicted"/>
<evidence type="ECO:0000256" key="4">
    <source>
        <dbReference type="ARBA" id="ARBA00022642"/>
    </source>
</evidence>
<evidence type="ECO:0000256" key="7">
    <source>
        <dbReference type="ARBA" id="ARBA00023002"/>
    </source>
</evidence>
<evidence type="ECO:0000256" key="2">
    <source>
        <dbReference type="ARBA" id="ARBA00002752"/>
    </source>
</evidence>
<comment type="caution">
    <text evidence="9">The sequence shown here is derived from an EMBL/GenBank/DDBJ whole genome shotgun (WGS) entry which is preliminary data.</text>
</comment>
<comment type="cofactor">
    <cofactor evidence="1">
        <name>Fe(2+)</name>
        <dbReference type="ChEBI" id="CHEBI:29033"/>
    </cofactor>
</comment>
<name>A0A135LL78_PENPA</name>
<dbReference type="GO" id="GO:0034354">
    <property type="term" value="P:'de novo' NAD+ biosynthetic process from L-tryptophan"/>
    <property type="evidence" value="ECO:0007669"/>
    <property type="project" value="TreeGrafter"/>
</dbReference>
<evidence type="ECO:0000256" key="3">
    <source>
        <dbReference type="ARBA" id="ARBA00022490"/>
    </source>
</evidence>
<keyword evidence="8" id="KW-0408">Iron</keyword>
<dbReference type="GeneID" id="63708641"/>
<dbReference type="STRING" id="5078.A0A135LL78"/>
<dbReference type="OrthoDB" id="204928at2759"/>
<dbReference type="InterPro" id="IPR014710">
    <property type="entry name" value="RmlC-like_jellyroll"/>
</dbReference>
<evidence type="ECO:0000256" key="8">
    <source>
        <dbReference type="ARBA" id="ARBA00023004"/>
    </source>
</evidence>
<dbReference type="Pfam" id="PF06052">
    <property type="entry name" value="3-HAO"/>
    <property type="match status" value="1"/>
</dbReference>
<dbReference type="GO" id="GO:0005506">
    <property type="term" value="F:iron ion binding"/>
    <property type="evidence" value="ECO:0007669"/>
    <property type="project" value="InterPro"/>
</dbReference>
<evidence type="ECO:0000256" key="1">
    <source>
        <dbReference type="ARBA" id="ARBA00001954"/>
    </source>
</evidence>
<dbReference type="AlphaFoldDB" id="A0A135LL78"/>
<comment type="function">
    <text evidence="2">Catalyzes the oxidative ring opening of 3-hydroxyanthranilate to 2-amino-3-carboxymuconate semialdehyde, which spontaneously cyclizes to quinolinate.</text>
</comment>
<dbReference type="SUPFAM" id="SSF51182">
    <property type="entry name" value="RmlC-like cupins"/>
    <property type="match status" value="1"/>
</dbReference>
<keyword evidence="7" id="KW-0560">Oxidoreductase</keyword>
<dbReference type="GO" id="GO:0000334">
    <property type="term" value="F:3-hydroxyanthranilate 3,4-dioxygenase activity"/>
    <property type="evidence" value="ECO:0007669"/>
    <property type="project" value="InterPro"/>
</dbReference>
<sequence length="238" mass="26685">MDPSDASFGTLSGLGPPQIHSGNPYLCSSWPHESSPFPPSSISNLQPASVLAKKEIMEQHVSSTPNPIPGVVVLQSWLSANAQNLLPPWVSSFGEKGNTGVLYANVVVRDKVNQTEEWFYQIKGDMLLKIVENGDSFRDIVIREGEMFLLPGNIPHSPIRYKDTIGLVMERTRPSHVMDRIRWYCPNEEAHQTAPSIIREETFHCAEIETQLRDLINQWMTDEKARKCDGCGQIAPPY</sequence>
<gene>
    <name evidence="9" type="ORF">PGRI_056280</name>
</gene>
<dbReference type="PANTHER" id="PTHR15497:SF3">
    <property type="entry name" value="3-HYDROXYANTHRANILATE 3,4-DIOXYGENASE 2"/>
    <property type="match status" value="1"/>
</dbReference>
<dbReference type="InterPro" id="IPR010329">
    <property type="entry name" value="3hydroanth_dOase"/>
</dbReference>
<keyword evidence="6 9" id="KW-0223">Dioxygenase</keyword>
<organism evidence="9 10">
    <name type="scientific">Penicillium patulum</name>
    <name type="common">Penicillium griseofulvum</name>
    <dbReference type="NCBI Taxonomy" id="5078"/>
    <lineage>
        <taxon>Eukaryota</taxon>
        <taxon>Fungi</taxon>
        <taxon>Dikarya</taxon>
        <taxon>Ascomycota</taxon>
        <taxon>Pezizomycotina</taxon>
        <taxon>Eurotiomycetes</taxon>
        <taxon>Eurotiomycetidae</taxon>
        <taxon>Eurotiales</taxon>
        <taxon>Aspergillaceae</taxon>
        <taxon>Penicillium</taxon>
    </lineage>
</organism>
<keyword evidence="10" id="KW-1185">Reference proteome</keyword>
<dbReference type="PANTHER" id="PTHR15497">
    <property type="entry name" value="3-HYDROXYANTHRANILATE 3,4-DIOXYGENASE"/>
    <property type="match status" value="1"/>
</dbReference>
<evidence type="ECO:0000256" key="6">
    <source>
        <dbReference type="ARBA" id="ARBA00022964"/>
    </source>
</evidence>
<dbReference type="EMBL" id="LHQR01000048">
    <property type="protein sequence ID" value="KXG49660.1"/>
    <property type="molecule type" value="Genomic_DNA"/>
</dbReference>
<dbReference type="RefSeq" id="XP_040648196.1">
    <property type="nucleotide sequence ID" value="XM_040793341.1"/>
</dbReference>
<dbReference type="InterPro" id="IPR011051">
    <property type="entry name" value="RmlC_Cupin_sf"/>
</dbReference>
<protein>
    <submittedName>
        <fullName evidence="9">3-hydroxyanthranilic acid dioxygenase</fullName>
    </submittedName>
</protein>
<keyword evidence="4" id="KW-0662">Pyridine nucleotide biosynthesis</keyword>
<dbReference type="Proteomes" id="UP000070168">
    <property type="component" value="Unassembled WGS sequence"/>
</dbReference>
<evidence type="ECO:0000256" key="5">
    <source>
        <dbReference type="ARBA" id="ARBA00022723"/>
    </source>
</evidence>
<dbReference type="GO" id="GO:0046874">
    <property type="term" value="P:quinolinate metabolic process"/>
    <property type="evidence" value="ECO:0007669"/>
    <property type="project" value="TreeGrafter"/>
</dbReference>
<evidence type="ECO:0000313" key="10">
    <source>
        <dbReference type="Proteomes" id="UP000070168"/>
    </source>
</evidence>
<keyword evidence="5" id="KW-0479">Metal-binding</keyword>